<dbReference type="GO" id="GO:0003677">
    <property type="term" value="F:DNA binding"/>
    <property type="evidence" value="ECO:0007669"/>
    <property type="project" value="UniProtKB-KW"/>
</dbReference>
<dbReference type="EMBL" id="FNIL01000007">
    <property type="protein sequence ID" value="SDO10439.1"/>
    <property type="molecule type" value="Genomic_DNA"/>
</dbReference>
<organism evidence="2 3">
    <name type="scientific">Alkalicoccus daliensis</name>
    <dbReference type="NCBI Taxonomy" id="745820"/>
    <lineage>
        <taxon>Bacteria</taxon>
        <taxon>Bacillati</taxon>
        <taxon>Bacillota</taxon>
        <taxon>Bacilli</taxon>
        <taxon>Bacillales</taxon>
        <taxon>Bacillaceae</taxon>
        <taxon>Alkalicoccus</taxon>
    </lineage>
</organism>
<evidence type="ECO:0000313" key="3">
    <source>
        <dbReference type="Proteomes" id="UP000198778"/>
    </source>
</evidence>
<evidence type="ECO:0000259" key="1">
    <source>
        <dbReference type="PROSITE" id="PS50930"/>
    </source>
</evidence>
<dbReference type="InterPro" id="IPR046947">
    <property type="entry name" value="LytR-like"/>
</dbReference>
<keyword evidence="2" id="KW-0238">DNA-binding</keyword>
<dbReference type="InterPro" id="IPR007492">
    <property type="entry name" value="LytTR_DNA-bd_dom"/>
</dbReference>
<dbReference type="STRING" id="745820.SAMN04488053_10734"/>
<reference evidence="3" key="1">
    <citation type="submission" date="2016-10" db="EMBL/GenBank/DDBJ databases">
        <authorList>
            <person name="Varghese N."/>
            <person name="Submissions S."/>
        </authorList>
    </citation>
    <scope>NUCLEOTIDE SEQUENCE [LARGE SCALE GENOMIC DNA]</scope>
    <source>
        <strain evidence="3">CGMCC 1.10369</strain>
    </source>
</reference>
<dbReference type="Proteomes" id="UP000198778">
    <property type="component" value="Unassembled WGS sequence"/>
</dbReference>
<dbReference type="Gene3D" id="2.40.50.40">
    <property type="match status" value="1"/>
</dbReference>
<dbReference type="PROSITE" id="PS50930">
    <property type="entry name" value="HTH_LYTTR"/>
    <property type="match status" value="1"/>
</dbReference>
<protein>
    <submittedName>
        <fullName evidence="2">LytTr DNA-binding domain-containing protein</fullName>
    </submittedName>
</protein>
<dbReference type="PANTHER" id="PTHR37299">
    <property type="entry name" value="TRANSCRIPTIONAL REGULATOR-RELATED"/>
    <property type="match status" value="1"/>
</dbReference>
<dbReference type="PANTHER" id="PTHR37299:SF1">
    <property type="entry name" value="STAGE 0 SPORULATION PROTEIN A HOMOLOG"/>
    <property type="match status" value="1"/>
</dbReference>
<dbReference type="AlphaFoldDB" id="A0A1H0GUB6"/>
<accession>A0A1H0GUB6</accession>
<dbReference type="OrthoDB" id="9802383at2"/>
<gene>
    <name evidence="2" type="ORF">SAMN04488053_10734</name>
</gene>
<feature type="domain" description="HTH LytTR-type" evidence="1">
    <location>
        <begin position="115"/>
        <end position="220"/>
    </location>
</feature>
<dbReference type="Gene3D" id="2.20.25.10">
    <property type="match status" value="1"/>
</dbReference>
<dbReference type="Pfam" id="PF04397">
    <property type="entry name" value="LytTR"/>
    <property type="match status" value="1"/>
</dbReference>
<dbReference type="SMART" id="SM00850">
    <property type="entry name" value="LytTR"/>
    <property type="match status" value="1"/>
</dbReference>
<keyword evidence="3" id="KW-1185">Reference proteome</keyword>
<dbReference type="RefSeq" id="WP_090843090.1">
    <property type="nucleotide sequence ID" value="NZ_FNIL01000007.1"/>
</dbReference>
<name>A0A1H0GUB6_9BACI</name>
<proteinExistence type="predicted"/>
<sequence length="220" mass="24808">MDTKIMQQFSSFIEDWVPKEASIAIASKDKYISYRPGAHDIHISQGQPIPAGSITQQVYASKHKIESLVDKSVFGLPYYGVGYPIEDADSGFTGAITIILPPEYAVAPQEPISYIAGRLEDLWIPIKVEDVCFVESNQKKTLIYTADECYQSKHSLKILEQQLSNSFIRIHRSYIVNIASIRHFSRDIASNLIVTMKEPADTELLVSQSYMKTVREKLGF</sequence>
<evidence type="ECO:0000313" key="2">
    <source>
        <dbReference type="EMBL" id="SDO10439.1"/>
    </source>
</evidence>
<dbReference type="GO" id="GO:0000156">
    <property type="term" value="F:phosphorelay response regulator activity"/>
    <property type="evidence" value="ECO:0007669"/>
    <property type="project" value="InterPro"/>
</dbReference>